<evidence type="ECO:0000313" key="5">
    <source>
        <dbReference type="EMBL" id="QMV85265.1"/>
    </source>
</evidence>
<proteinExistence type="inferred from homology"/>
<dbReference type="PANTHER" id="PTHR11895">
    <property type="entry name" value="TRANSAMIDASE"/>
    <property type="match status" value="1"/>
</dbReference>
<dbReference type="InterPro" id="IPR023631">
    <property type="entry name" value="Amidase_dom"/>
</dbReference>
<dbReference type="AlphaFoldDB" id="A0A7G5FF74"/>
<comment type="catalytic activity">
    <reaction evidence="1">
        <text>a monocarboxylic acid amide + H2O = a monocarboxylate + NH4(+)</text>
        <dbReference type="Rhea" id="RHEA:12020"/>
        <dbReference type="ChEBI" id="CHEBI:15377"/>
        <dbReference type="ChEBI" id="CHEBI:28938"/>
        <dbReference type="ChEBI" id="CHEBI:35757"/>
        <dbReference type="ChEBI" id="CHEBI:83628"/>
        <dbReference type="EC" id="3.5.1.4"/>
    </reaction>
</comment>
<dbReference type="InterPro" id="IPR020556">
    <property type="entry name" value="Amidase_CS"/>
</dbReference>
<organism evidence="5 6">
    <name type="scientific">Corynebacterium hindlerae</name>
    <dbReference type="NCBI Taxonomy" id="699041"/>
    <lineage>
        <taxon>Bacteria</taxon>
        <taxon>Bacillati</taxon>
        <taxon>Actinomycetota</taxon>
        <taxon>Actinomycetes</taxon>
        <taxon>Mycobacteriales</taxon>
        <taxon>Corynebacteriaceae</taxon>
        <taxon>Corynebacterium</taxon>
    </lineage>
</organism>
<dbReference type="PROSITE" id="PS00571">
    <property type="entry name" value="AMIDASES"/>
    <property type="match status" value="1"/>
</dbReference>
<protein>
    <recommendedName>
        <fullName evidence="3">amidase</fullName>
        <ecNumber evidence="3">3.5.1.4</ecNumber>
    </recommendedName>
</protein>
<dbReference type="InterPro" id="IPR036928">
    <property type="entry name" value="AS_sf"/>
</dbReference>
<dbReference type="SUPFAM" id="SSF75304">
    <property type="entry name" value="Amidase signature (AS) enzymes"/>
    <property type="match status" value="1"/>
</dbReference>
<evidence type="ECO:0000256" key="2">
    <source>
        <dbReference type="ARBA" id="ARBA00009199"/>
    </source>
</evidence>
<evidence type="ECO:0000256" key="1">
    <source>
        <dbReference type="ARBA" id="ARBA00001311"/>
    </source>
</evidence>
<gene>
    <name evidence="5" type="ORF">HW450_00405</name>
</gene>
<sequence length="454" mass="48102">MTSIPWHECDVYSWREKVALTSAETGIVACLQRIDELNPTLNALSFVLRDEALARARQLDKTPPSGRGVLHGVPIVIKDEMPVAGVPTTFGTATQTTRDPGNAWAVQRLLDAGAIIVGKSRMPEFGCWAFTETESKGIVRNPHDLSRTTGGSSGGTAAAVASGMVPAGMAGDGGGSIRIPAAQCGLFGLKPQRGRVSLAPFPDLWHALGTVGPLTRTVRDSALLYDVISGTADTDSWHAEPIGSLVDACSRELSGLRIGVVQRAFSNGRKACKEHRDEVARVAELLRAQGHEVSDATVRFPNPTLPFLIQFFTGPLAEYELLKDTSLLESRSQAVVRVGKLIPASAIEWAKRRSLAIGKAVDEVFEDYDVLLSPTLGKRPARIPALRGKGMIGAMVASASSVGFTAFTNISGQPAAHVTTGWAGDGLPIGVQLIGPSNGEEVLVSVAEWLTNSV</sequence>
<name>A0A7G5FF74_9CORY</name>
<feature type="domain" description="Amidase" evidence="4">
    <location>
        <begin position="29"/>
        <end position="443"/>
    </location>
</feature>
<evidence type="ECO:0000256" key="3">
    <source>
        <dbReference type="ARBA" id="ARBA00012922"/>
    </source>
</evidence>
<dbReference type="Proteomes" id="UP000515570">
    <property type="component" value="Chromosome"/>
</dbReference>
<evidence type="ECO:0000259" key="4">
    <source>
        <dbReference type="Pfam" id="PF01425"/>
    </source>
</evidence>
<comment type="similarity">
    <text evidence="2">Belongs to the amidase family.</text>
</comment>
<dbReference type="GO" id="GO:0004040">
    <property type="term" value="F:amidase activity"/>
    <property type="evidence" value="ECO:0007669"/>
    <property type="project" value="UniProtKB-EC"/>
</dbReference>
<evidence type="ECO:0000313" key="6">
    <source>
        <dbReference type="Proteomes" id="UP000515570"/>
    </source>
</evidence>
<dbReference type="InterPro" id="IPR000120">
    <property type="entry name" value="Amidase"/>
</dbReference>
<dbReference type="RefSeq" id="WP_182386087.1">
    <property type="nucleotide sequence ID" value="NZ_CP059833.1"/>
</dbReference>
<reference evidence="5 6" key="1">
    <citation type="submission" date="2020-07" db="EMBL/GenBank/DDBJ databases">
        <title>non toxigenic Corynebacterium sp. nov from a clinical source.</title>
        <authorList>
            <person name="Bernier A.-M."/>
            <person name="Bernard K."/>
        </authorList>
    </citation>
    <scope>NUCLEOTIDE SEQUENCE [LARGE SCALE GENOMIC DNA]</scope>
    <source>
        <strain evidence="6">NML 93-0612</strain>
    </source>
</reference>
<accession>A0A7G5FF74</accession>
<dbReference type="Gene3D" id="3.90.1300.10">
    <property type="entry name" value="Amidase signature (AS) domain"/>
    <property type="match status" value="1"/>
</dbReference>
<dbReference type="EC" id="3.5.1.4" evidence="3"/>
<dbReference type="PANTHER" id="PTHR11895:SF7">
    <property type="entry name" value="GLUTAMYL-TRNA(GLN) AMIDOTRANSFERASE SUBUNIT A, MITOCHONDRIAL"/>
    <property type="match status" value="1"/>
</dbReference>
<keyword evidence="6" id="KW-1185">Reference proteome</keyword>
<dbReference type="EMBL" id="CP059833">
    <property type="protein sequence ID" value="QMV85265.1"/>
    <property type="molecule type" value="Genomic_DNA"/>
</dbReference>
<dbReference type="Pfam" id="PF01425">
    <property type="entry name" value="Amidase"/>
    <property type="match status" value="1"/>
</dbReference>